<accession>A0A645HHN9</accession>
<dbReference type="AlphaFoldDB" id="A0A645HHN9"/>
<organism evidence="1">
    <name type="scientific">bioreactor metagenome</name>
    <dbReference type="NCBI Taxonomy" id="1076179"/>
    <lineage>
        <taxon>unclassified sequences</taxon>
        <taxon>metagenomes</taxon>
        <taxon>ecological metagenomes</taxon>
    </lineage>
</organism>
<proteinExistence type="predicted"/>
<reference evidence="1" key="1">
    <citation type="submission" date="2019-08" db="EMBL/GenBank/DDBJ databases">
        <authorList>
            <person name="Kucharzyk K."/>
            <person name="Murdoch R.W."/>
            <person name="Higgins S."/>
            <person name="Loffler F."/>
        </authorList>
    </citation>
    <scope>NUCLEOTIDE SEQUENCE</scope>
</reference>
<dbReference type="EMBL" id="VSSQ01089334">
    <property type="protein sequence ID" value="MPN35624.1"/>
    <property type="molecule type" value="Genomic_DNA"/>
</dbReference>
<comment type="caution">
    <text evidence="1">The sequence shown here is derived from an EMBL/GenBank/DDBJ whole genome shotgun (WGS) entry which is preliminary data.</text>
</comment>
<protein>
    <submittedName>
        <fullName evidence="1">Uncharacterized protein</fullName>
    </submittedName>
</protein>
<evidence type="ECO:0000313" key="1">
    <source>
        <dbReference type="EMBL" id="MPN35624.1"/>
    </source>
</evidence>
<name>A0A645HHN9_9ZZZZ</name>
<sequence>MLVAVERVNKIPKLIPIHALRGYRNRQRINFRFDEAVFHQEGLQGFQHLGILAADGTVALHRHRADAVGKGWRPLIPRFRLQVLRNLLYQGAPVIRVGLDGHDSYPLQSGRTLITLKGMEVKINLNV</sequence>
<gene>
    <name evidence="1" type="ORF">SDC9_183122</name>
</gene>